<evidence type="ECO:0008006" key="3">
    <source>
        <dbReference type="Google" id="ProtNLM"/>
    </source>
</evidence>
<reference evidence="1 2" key="1">
    <citation type="journal article" date="2014" name="Antonie Van Leeuwenhoek">
        <title>Hyphomonas beringensis sp. nov. and Hyphomonas chukchiensis sp. nov., isolated from surface seawater of the Bering Sea and Chukchi Sea.</title>
        <authorList>
            <person name="Li C."/>
            <person name="Lai Q."/>
            <person name="Li G."/>
            <person name="Dong C."/>
            <person name="Wang J."/>
            <person name="Liao Y."/>
            <person name="Shao Z."/>
        </authorList>
    </citation>
    <scope>NUCLEOTIDE SEQUENCE [LARGE SCALE GENOMIC DNA]</scope>
    <source>
        <strain evidence="1 2">MHS-3</strain>
    </source>
</reference>
<sequence>MSAHQPSPRYFELLEQYRDAHENGLLVQGERQPNVFTGKSLKPHIRVISDLLHACDARTLLDYGCGKAVFHKAEQFDLDGETISSLKEFWGLEKVTLFDPGVEAHSQLADGPFDAVISTDVLEHVDEQDVDFVLDQIFSRALKVVYMNISTRPAAKCLPNGENAHVTVRPPEWWKARIEAIAAGRGVAFYCALEDGGQTIEVFRNGC</sequence>
<dbReference type="InterPro" id="IPR029063">
    <property type="entry name" value="SAM-dependent_MTases_sf"/>
</dbReference>
<dbReference type="SUPFAM" id="SSF53335">
    <property type="entry name" value="S-adenosyl-L-methionine-dependent methyltransferases"/>
    <property type="match status" value="1"/>
</dbReference>
<evidence type="ECO:0000313" key="1">
    <source>
        <dbReference type="EMBL" id="KCZ85705.1"/>
    </source>
</evidence>
<dbReference type="EMBL" id="ARYH01000001">
    <property type="protein sequence ID" value="KCZ85705.1"/>
    <property type="molecule type" value="Genomic_DNA"/>
</dbReference>
<dbReference type="eggNOG" id="COG0500">
    <property type="taxonomic scope" value="Bacteria"/>
</dbReference>
<organism evidence="1 2">
    <name type="scientific">Hyphomonas adhaerens MHS-3</name>
    <dbReference type="NCBI Taxonomy" id="1280949"/>
    <lineage>
        <taxon>Bacteria</taxon>
        <taxon>Pseudomonadati</taxon>
        <taxon>Pseudomonadota</taxon>
        <taxon>Alphaproteobacteria</taxon>
        <taxon>Hyphomonadales</taxon>
        <taxon>Hyphomonadaceae</taxon>
        <taxon>Hyphomonas</taxon>
    </lineage>
</organism>
<name>A0A069E617_9PROT</name>
<proteinExistence type="predicted"/>
<dbReference type="Gene3D" id="3.40.50.150">
    <property type="entry name" value="Vaccinia Virus protein VP39"/>
    <property type="match status" value="1"/>
</dbReference>
<dbReference type="Proteomes" id="UP000027446">
    <property type="component" value="Unassembled WGS sequence"/>
</dbReference>
<dbReference type="OrthoDB" id="5614897at2"/>
<dbReference type="PATRIC" id="fig|1280949.3.peg.1728"/>
<dbReference type="Pfam" id="PF13489">
    <property type="entry name" value="Methyltransf_23"/>
    <property type="match status" value="1"/>
</dbReference>
<protein>
    <recommendedName>
        <fullName evidence="3">Methyltransferase type 11 domain-containing protein</fullName>
    </recommendedName>
</protein>
<gene>
    <name evidence="1" type="ORF">HAD_08470</name>
</gene>
<dbReference type="AlphaFoldDB" id="A0A069E617"/>
<keyword evidence="2" id="KW-1185">Reference proteome</keyword>
<comment type="caution">
    <text evidence="1">The sequence shown here is derived from an EMBL/GenBank/DDBJ whole genome shotgun (WGS) entry which is preliminary data.</text>
</comment>
<accession>A0A069E617</accession>
<dbReference type="STRING" id="1280949.HAD_08470"/>
<evidence type="ECO:0000313" key="2">
    <source>
        <dbReference type="Proteomes" id="UP000027446"/>
    </source>
</evidence>
<dbReference type="RefSeq" id="WP_035570500.1">
    <property type="nucleotide sequence ID" value="NZ_ARYH01000001.1"/>
</dbReference>